<dbReference type="InterPro" id="IPR007730">
    <property type="entry name" value="SPOR-like_dom"/>
</dbReference>
<proteinExistence type="predicted"/>
<dbReference type="InterPro" id="IPR036680">
    <property type="entry name" value="SPOR-like_sf"/>
</dbReference>
<dbReference type="Gene3D" id="1.10.101.10">
    <property type="entry name" value="PGBD-like superfamily/PGBD"/>
    <property type="match status" value="1"/>
</dbReference>
<dbReference type="SUPFAM" id="SSF47090">
    <property type="entry name" value="PGBD-like"/>
    <property type="match status" value="1"/>
</dbReference>
<evidence type="ECO:0000313" key="3">
    <source>
        <dbReference type="Proteomes" id="UP000551878"/>
    </source>
</evidence>
<reference evidence="2 3" key="1">
    <citation type="submission" date="2020-08" db="EMBL/GenBank/DDBJ databases">
        <title>Genomic Encyclopedia of Type Strains, Phase IV (KMG-IV): sequencing the most valuable type-strain genomes for metagenomic binning, comparative biology and taxonomic classification.</title>
        <authorList>
            <person name="Goeker M."/>
        </authorList>
    </citation>
    <scope>NUCLEOTIDE SEQUENCE [LARGE SCALE GENOMIC DNA]</scope>
    <source>
        <strain evidence="2 3">DSM 24696</strain>
    </source>
</reference>
<organism evidence="2 3">
    <name type="scientific">Texcoconibacillus texcoconensis</name>
    <dbReference type="NCBI Taxonomy" id="1095777"/>
    <lineage>
        <taxon>Bacteria</taxon>
        <taxon>Bacillati</taxon>
        <taxon>Bacillota</taxon>
        <taxon>Bacilli</taxon>
        <taxon>Bacillales</taxon>
        <taxon>Bacillaceae</taxon>
        <taxon>Texcoconibacillus</taxon>
    </lineage>
</organism>
<feature type="domain" description="SPOR" evidence="1">
    <location>
        <begin position="71"/>
        <end position="109"/>
    </location>
</feature>
<dbReference type="Pfam" id="PF01471">
    <property type="entry name" value="PG_binding_1"/>
    <property type="match status" value="1"/>
</dbReference>
<dbReference type="Proteomes" id="UP000551878">
    <property type="component" value="Unassembled WGS sequence"/>
</dbReference>
<dbReference type="EMBL" id="JACHHB010000021">
    <property type="protein sequence ID" value="MBB5175039.1"/>
    <property type="molecule type" value="Genomic_DNA"/>
</dbReference>
<accession>A0A840QUT1</accession>
<keyword evidence="2" id="KW-0378">Hydrolase</keyword>
<dbReference type="InterPro" id="IPR002477">
    <property type="entry name" value="Peptidoglycan-bd-like"/>
</dbReference>
<dbReference type="GO" id="GO:0042834">
    <property type="term" value="F:peptidoglycan binding"/>
    <property type="evidence" value="ECO:0007669"/>
    <property type="project" value="InterPro"/>
</dbReference>
<dbReference type="RefSeq" id="WP_184665442.1">
    <property type="nucleotide sequence ID" value="NZ_JACHHB010000021.1"/>
</dbReference>
<dbReference type="Pfam" id="PF05036">
    <property type="entry name" value="SPOR"/>
    <property type="match status" value="1"/>
</dbReference>
<dbReference type="SUPFAM" id="SSF110997">
    <property type="entry name" value="Sporulation related repeat"/>
    <property type="match status" value="1"/>
</dbReference>
<sequence>MILRHGDRGKNVEQLQEDLLTLGENLPNYGADGHFGDETEAAVRSFQSRHNLHVDGVVGPETFGQIERLLAADEELYRVQVGAFSTRENAETIEEQLKNDGYDTYIVKG</sequence>
<name>A0A840QUT1_9BACI</name>
<dbReference type="GO" id="GO:0016787">
    <property type="term" value="F:hydrolase activity"/>
    <property type="evidence" value="ECO:0007669"/>
    <property type="project" value="UniProtKB-KW"/>
</dbReference>
<comment type="caution">
    <text evidence="2">The sequence shown here is derived from an EMBL/GenBank/DDBJ whole genome shotgun (WGS) entry which is preliminary data.</text>
</comment>
<evidence type="ECO:0000259" key="1">
    <source>
        <dbReference type="PROSITE" id="PS51724"/>
    </source>
</evidence>
<gene>
    <name evidence="2" type="ORF">HNQ41_003265</name>
</gene>
<evidence type="ECO:0000313" key="2">
    <source>
        <dbReference type="EMBL" id="MBB5175039.1"/>
    </source>
</evidence>
<dbReference type="PROSITE" id="PS51724">
    <property type="entry name" value="SPOR"/>
    <property type="match status" value="1"/>
</dbReference>
<dbReference type="AlphaFoldDB" id="A0A840QUT1"/>
<dbReference type="InterPro" id="IPR036365">
    <property type="entry name" value="PGBD-like_sf"/>
</dbReference>
<keyword evidence="3" id="KW-1185">Reference proteome</keyword>
<protein>
    <submittedName>
        <fullName evidence="2">Peptidoglycan hydrolase-like protein with peptidoglycan-binding domain</fullName>
    </submittedName>
</protein>
<dbReference type="InterPro" id="IPR036366">
    <property type="entry name" value="PGBDSf"/>
</dbReference>